<accession>A0A432LMZ5</accession>
<dbReference type="Proteomes" id="UP000278983">
    <property type="component" value="Unassembled WGS sequence"/>
</dbReference>
<sequence length="728" mass="83348">MVMCLLALILVGCSTQKFVPDNQYLLSKVEIKGDVKNLDVEMLRQYIRQKGNSKWFSMFKVPLRTYSLAGRDTTKWINRTLKNIGEKPVIFDSVQADMSCKDLITAMQNMGYMNAAVALNKKFKGKKVSLEYELRPGEPFYIRNVEYDIEDPVIEKLLGLEDPANRGIHSGMQFTVSNLNNERKRITNLLHNSGFYRFNIDFIRFTADSTHNAREVDVVLHLLRYKPNSNAEETLHPRYFIGSVKHVGLGEEDTHLRERVLNDNTVIDVGRPYSANALQRTYNNFAKLGALGYTNISFTERRDTTLLDCVIHTSRKKPNSISFSPEGTNTAGNLGAAASITWTNRNLFRGSEQLSVELRGAYEAITGLEGYQNHNYTELGVETRLEFPRFLAPFLSKSFRRNSRATSELSVSFDMQNRPEFHRRVFSAAWRYKWNDFGHHAAYRFDLLDLNYIYMPWISYTFKKEYLDNAGSRNAILRYNYEDMFITKVGFGVNYNNGVRALRASIETSGNLLNAVSHISKGKKNSNGQYTLFNIAYAQYVKLDIDYSRLYQFDKHNVLALHGAFGMAYPYGNSKVLPFDKRYFAGGANSVRGWNVRGLGPGKFKGTNGAIDFINQTGDMKLDLSAEYRTFLFWKIDGAFFVDAGNIWTLRNYAEQPGGQFSLKDFYKEIAVAYGLGFRLNFGYFIMRFDLGMKAINPAYETSSEHYPILNPKFSRDFAFHFAVGLPF</sequence>
<evidence type="ECO:0000313" key="8">
    <source>
        <dbReference type="Proteomes" id="UP000278983"/>
    </source>
</evidence>
<keyword evidence="8" id="KW-1185">Reference proteome</keyword>
<dbReference type="EMBL" id="RYYU01000001">
    <property type="protein sequence ID" value="RUL60278.1"/>
    <property type="molecule type" value="Genomic_DNA"/>
</dbReference>
<organism evidence="7 8">
    <name type="scientific">Prevotella koreensis</name>
    <dbReference type="NCBI Taxonomy" id="2490854"/>
    <lineage>
        <taxon>Bacteria</taxon>
        <taxon>Pseudomonadati</taxon>
        <taxon>Bacteroidota</taxon>
        <taxon>Bacteroidia</taxon>
        <taxon>Bacteroidales</taxon>
        <taxon>Prevotellaceae</taxon>
        <taxon>Prevotella</taxon>
    </lineage>
</organism>
<evidence type="ECO:0000256" key="3">
    <source>
        <dbReference type="ARBA" id="ARBA00022729"/>
    </source>
</evidence>
<dbReference type="AlphaFoldDB" id="A0A432LMZ5"/>
<comment type="caution">
    <text evidence="7">The sequence shown here is derived from an EMBL/GenBank/DDBJ whole genome shotgun (WGS) entry which is preliminary data.</text>
</comment>
<reference evidence="7 8" key="1">
    <citation type="submission" date="2018-12" db="EMBL/GenBank/DDBJ databases">
        <title>Genome sequencing of Prevotella sp. KCOM 3155 (= JS262).</title>
        <authorList>
            <person name="Kook J.-K."/>
            <person name="Park S.-N."/>
            <person name="Lim Y.K."/>
        </authorList>
    </citation>
    <scope>NUCLEOTIDE SEQUENCE [LARGE SCALE GENOMIC DNA]</scope>
    <source>
        <strain evidence="7 8">KCOM 3155</strain>
    </source>
</reference>
<dbReference type="InterPro" id="IPR039910">
    <property type="entry name" value="D15-like"/>
</dbReference>
<dbReference type="Gene3D" id="2.40.160.50">
    <property type="entry name" value="membrane protein fhac: a member of the omp85/tpsb transporter family"/>
    <property type="match status" value="1"/>
</dbReference>
<comment type="subcellular location">
    <subcellularLocation>
        <location evidence="1">Membrane</location>
    </subcellularLocation>
</comment>
<dbReference type="OrthoDB" id="9814535at2"/>
<evidence type="ECO:0000259" key="6">
    <source>
        <dbReference type="Pfam" id="PF01103"/>
    </source>
</evidence>
<evidence type="ECO:0000256" key="4">
    <source>
        <dbReference type="ARBA" id="ARBA00023136"/>
    </source>
</evidence>
<dbReference type="PANTHER" id="PTHR12815">
    <property type="entry name" value="SORTING AND ASSEMBLY MACHINERY SAMM50 PROTEIN FAMILY MEMBER"/>
    <property type="match status" value="1"/>
</dbReference>
<evidence type="ECO:0000256" key="1">
    <source>
        <dbReference type="ARBA" id="ARBA00004370"/>
    </source>
</evidence>
<dbReference type="Pfam" id="PF01103">
    <property type="entry name" value="Omp85"/>
    <property type="match status" value="1"/>
</dbReference>
<keyword evidence="4" id="KW-0472">Membrane</keyword>
<evidence type="ECO:0000256" key="2">
    <source>
        <dbReference type="ARBA" id="ARBA00022692"/>
    </source>
</evidence>
<dbReference type="GO" id="GO:0019867">
    <property type="term" value="C:outer membrane"/>
    <property type="evidence" value="ECO:0007669"/>
    <property type="project" value="InterPro"/>
</dbReference>
<keyword evidence="5" id="KW-0998">Cell outer membrane</keyword>
<dbReference type="PANTHER" id="PTHR12815:SF47">
    <property type="entry name" value="TRANSLOCATION AND ASSEMBLY MODULE SUBUNIT TAMA"/>
    <property type="match status" value="1"/>
</dbReference>
<gene>
    <name evidence="7" type="ORF">EHV08_00110</name>
</gene>
<keyword evidence="3" id="KW-0732">Signal</keyword>
<keyword evidence="2" id="KW-0812">Transmembrane</keyword>
<evidence type="ECO:0000313" key="7">
    <source>
        <dbReference type="EMBL" id="RUL60278.1"/>
    </source>
</evidence>
<proteinExistence type="predicted"/>
<name>A0A432LMZ5_9BACT</name>
<feature type="domain" description="Bacterial surface antigen (D15)" evidence="6">
    <location>
        <begin position="365"/>
        <end position="726"/>
    </location>
</feature>
<evidence type="ECO:0000256" key="5">
    <source>
        <dbReference type="ARBA" id="ARBA00023237"/>
    </source>
</evidence>
<dbReference type="InterPro" id="IPR000184">
    <property type="entry name" value="Bac_surfAg_D15"/>
</dbReference>
<protein>
    <recommendedName>
        <fullName evidence="6">Bacterial surface antigen (D15) domain-containing protein</fullName>
    </recommendedName>
</protein>